<feature type="compositionally biased region" description="Acidic residues" evidence="2">
    <location>
        <begin position="1102"/>
        <end position="1127"/>
    </location>
</feature>
<organism evidence="4 5">
    <name type="scientific">Candidatus Eisenbergiella merdavium</name>
    <dbReference type="NCBI Taxonomy" id="2838551"/>
    <lineage>
        <taxon>Bacteria</taxon>
        <taxon>Bacillati</taxon>
        <taxon>Bacillota</taxon>
        <taxon>Clostridia</taxon>
        <taxon>Lachnospirales</taxon>
        <taxon>Lachnospiraceae</taxon>
        <taxon>Eisenbergiella</taxon>
    </lineage>
</organism>
<feature type="transmembrane region" description="Helical" evidence="3">
    <location>
        <begin position="16"/>
        <end position="36"/>
    </location>
</feature>
<dbReference type="PANTHER" id="PTHR47026:SF2">
    <property type="entry name" value="FLAGELLAR ASSOCIATED PROTEIN"/>
    <property type="match status" value="1"/>
</dbReference>
<feature type="compositionally biased region" description="Acidic residues" evidence="2">
    <location>
        <begin position="1069"/>
        <end position="1094"/>
    </location>
</feature>
<evidence type="ECO:0000256" key="3">
    <source>
        <dbReference type="SAM" id="Phobius"/>
    </source>
</evidence>
<accession>A0A9D2SQ90</accession>
<dbReference type="Proteomes" id="UP000823891">
    <property type="component" value="Unassembled WGS sequence"/>
</dbReference>
<feature type="coiled-coil region" evidence="1">
    <location>
        <begin position="437"/>
        <end position="493"/>
    </location>
</feature>
<evidence type="ECO:0000313" key="5">
    <source>
        <dbReference type="Proteomes" id="UP000823891"/>
    </source>
</evidence>
<protein>
    <submittedName>
        <fullName evidence="4">Uncharacterized protein</fullName>
    </submittedName>
</protein>
<sequence>MKEKDKILLKDTKKTCLVGGAIAAVILIIVLCILIWHRSSSSLQDLSSLIMDELSASDLDYLPAETSQLEKIADTTADVLNRLSASGTERESMIQALTDSLLEMNLGLSEAEAQDLASWLVDLYLDQQNITENTGLTAKPDSALLEQLTSDLQNMADYLERLDTSIVQNREELLNLSGSQNETSNTIQKYLQNLETTVSELHQKFSSYETDSTIGESINETVNTGISNISSLLGTLYESIANSQNEILVELANSELNDNEKYEVINSRLGELNVSLNQTLSEIDEHLSRVLDDLMADNDEQQAAFIKELQTSKETLSILISEAAANNSLQFEQAEQNNAARYELLTKTLNEVNTSIISTLVEIQADSTAQNTALMEALQNSHEELNSVLSDLSAENASYYESLAENLTVMSNSISSTLSAMQETSSEEHSVMLDTTLQSLKNVQAEITDILSELEAASADHYAALDQSIGQLSSDLQSVNAELSSKIDELESTADSNAQTLLQSMQSGHDSITASLTEMDHSNSARFAALDQALSDLSDKLQMTGDTISDTLVQMQESGKNQGDSILEAIQSSGESIRSMLSALESLGEEWYNDTNTNVDTKVTQLMNNLDSIHNNITSSQLDIKQMLINMSSADAGRMEQLLEKFYEITVDLANINTDMDTAHEEIQRLITEVQTNLQNTADENQSELLTTLSNMDRSFSQTNTEGFSNLLESLQSQAVSMKSQFDQLNESLASNVSGINQNVTSSKTEMLQKLEAMETTISSTVNNIGSGTSVSQEAILNRINQLEENTNNRLSGLSGDIQSVFQRVSNGKALLASALLTKDVVIDKDATFQEIHDAILSIDQEIVIGVDQIPGTIEYEYHHHTGSPESGGGCYTVEDVHRHNASCYQLCTYSWTGCEGSNGWTDSDSISHCNYRETHSICNNGQTMYKVYSHYNGGGSASGHRDGGSSTHAISICGKTEGQHYGWTTGCGLQDGQIIGAHIVYDAAAVSAAAAADYRQQTQSNAIFDLQEYLDSIRPNDMNGNESTVHIPEILPEESEPETENVSEATEGSDDETSSEEPDKTVTESEESSTEETETESETASMEEMETESETASMEGTEAESESASTEETETESETISEEESPEQSSEGPVPGSSSGSERIPETSSAAS</sequence>
<reference evidence="4" key="1">
    <citation type="journal article" date="2021" name="PeerJ">
        <title>Extensive microbial diversity within the chicken gut microbiome revealed by metagenomics and culture.</title>
        <authorList>
            <person name="Gilroy R."/>
            <person name="Ravi A."/>
            <person name="Getino M."/>
            <person name="Pursley I."/>
            <person name="Horton D.L."/>
            <person name="Alikhan N.F."/>
            <person name="Baker D."/>
            <person name="Gharbi K."/>
            <person name="Hall N."/>
            <person name="Watson M."/>
            <person name="Adriaenssens E.M."/>
            <person name="Foster-Nyarko E."/>
            <person name="Jarju S."/>
            <person name="Secka A."/>
            <person name="Antonio M."/>
            <person name="Oren A."/>
            <person name="Chaudhuri R.R."/>
            <person name="La Ragione R."/>
            <person name="Hildebrand F."/>
            <person name="Pallen M.J."/>
        </authorList>
    </citation>
    <scope>NUCLEOTIDE SEQUENCE</scope>
    <source>
        <strain evidence="4">USAMLcec2-132</strain>
    </source>
</reference>
<keyword evidence="3" id="KW-0472">Membrane</keyword>
<evidence type="ECO:0000256" key="1">
    <source>
        <dbReference type="SAM" id="Coils"/>
    </source>
</evidence>
<keyword evidence="1" id="KW-0175">Coiled coil</keyword>
<evidence type="ECO:0000313" key="4">
    <source>
        <dbReference type="EMBL" id="HJC23222.1"/>
    </source>
</evidence>
<dbReference type="AlphaFoldDB" id="A0A9D2SQ90"/>
<reference evidence="4" key="2">
    <citation type="submission" date="2021-04" db="EMBL/GenBank/DDBJ databases">
        <authorList>
            <person name="Gilroy R."/>
        </authorList>
    </citation>
    <scope>NUCLEOTIDE SEQUENCE</scope>
    <source>
        <strain evidence="4">USAMLcec2-132</strain>
    </source>
</reference>
<gene>
    <name evidence="4" type="ORF">H9761_05900</name>
</gene>
<name>A0A9D2SQ90_9FIRM</name>
<proteinExistence type="predicted"/>
<dbReference type="PANTHER" id="PTHR47026">
    <property type="entry name" value="PIGMENTOSA GTPASE REGULATOR-LIKE PROTEIN, PUTATIVE-RELATED"/>
    <property type="match status" value="1"/>
</dbReference>
<feature type="compositionally biased region" description="Low complexity" evidence="2">
    <location>
        <begin position="1128"/>
        <end position="1143"/>
    </location>
</feature>
<feature type="region of interest" description="Disordered" evidence="2">
    <location>
        <begin position="1019"/>
        <end position="1153"/>
    </location>
</feature>
<feature type="compositionally biased region" description="Acidic residues" evidence="2">
    <location>
        <begin position="1036"/>
        <end position="1061"/>
    </location>
</feature>
<keyword evidence="3" id="KW-0812">Transmembrane</keyword>
<dbReference type="EMBL" id="DWWS01000021">
    <property type="protein sequence ID" value="HJC23222.1"/>
    <property type="molecule type" value="Genomic_DNA"/>
</dbReference>
<keyword evidence="3" id="KW-1133">Transmembrane helix</keyword>
<evidence type="ECO:0000256" key="2">
    <source>
        <dbReference type="SAM" id="MobiDB-lite"/>
    </source>
</evidence>
<feature type="coiled-coil region" evidence="1">
    <location>
        <begin position="653"/>
        <end position="684"/>
    </location>
</feature>
<comment type="caution">
    <text evidence="4">The sequence shown here is derived from an EMBL/GenBank/DDBJ whole genome shotgun (WGS) entry which is preliminary data.</text>
</comment>